<feature type="transmembrane region" description="Helical" evidence="1">
    <location>
        <begin position="606"/>
        <end position="629"/>
    </location>
</feature>
<dbReference type="GeneID" id="18912757"/>
<evidence type="ECO:0000313" key="2">
    <source>
        <dbReference type="EMBL" id="EKM54969.1"/>
    </source>
</evidence>
<dbReference type="RefSeq" id="XP_007395318.1">
    <property type="nucleotide sequence ID" value="XM_007395256.1"/>
</dbReference>
<keyword evidence="1" id="KW-0812">Transmembrane</keyword>
<name>K5W7M2_PHACS</name>
<evidence type="ECO:0000256" key="1">
    <source>
        <dbReference type="SAM" id="Phobius"/>
    </source>
</evidence>
<sequence>MPLPRASGQRALRFLTMVPAPPHDSQDSIPTIAEISEAMTLTEPQGGRVLRRLESHHNQRDTILCLSLHVLLVFIHVALFVVISHHYEHAFTIRLDSSTSTWAPLIVGTTLQIFATAYSAILVLLTQRLALRNDLGTRQTLTAVHDKASAWLGLGSALGSLWQQTKLRAATWGVSCITLYLLCMFTLHISIQGLFHVVPYNATIPTLQSTNLTNANYTANMVSAYDILLVYDQIPTVGLLDNMVYDIVPQVPSATGNAKVNASMYEVQCMALPNVQYEDIIDDTAAPTMFFLTDGPGSAAIGIKLPYYQALYAGTISNITMCTAPNQDQTDCWAPIVIASTVSIIDSSGAGVPTSTGNPWVAMPFVEAQDVGNFIISSDGPPQQPQVLITAIQMVACAVEINDTQIDVSAMTRQPLAPPPRPSEALWAAFSWPENLTIDDPRLIAAQNTPSLSPSSGHENDVDLTIWSVLALTASDTSFNVTIAEPMLYMNPQDSPVHNLYNINPEFVTQAPAAFDTFVAEELEIAAQNRTNVTLADLNHSIGKALAAVHWYGQTQNYSGPHASNGIMQSFLSNDVPVIVPEQPQPASGVGQTTIMVLVPRYRLNLSLTSLIIGTVASTILLLLAAILVRLPSSSGKNTTTARATVDSAGLLQITWLLGHEPHIAAVATPELEALRAAGMFELATEVGEVDQERAYLYKNGTLDSGRGFESD</sequence>
<dbReference type="InParanoid" id="K5W7M2"/>
<feature type="transmembrane region" description="Helical" evidence="1">
    <location>
        <begin position="169"/>
        <end position="191"/>
    </location>
</feature>
<dbReference type="EMBL" id="JH930472">
    <property type="protein sequence ID" value="EKM54969.1"/>
    <property type="molecule type" value="Genomic_DNA"/>
</dbReference>
<accession>K5W7M2</accession>
<feature type="transmembrane region" description="Helical" evidence="1">
    <location>
        <begin position="103"/>
        <end position="125"/>
    </location>
</feature>
<organism evidence="2 3">
    <name type="scientific">Phanerochaete carnosa (strain HHB-10118-sp)</name>
    <name type="common">White-rot fungus</name>
    <name type="synonym">Peniophora carnosa</name>
    <dbReference type="NCBI Taxonomy" id="650164"/>
    <lineage>
        <taxon>Eukaryota</taxon>
        <taxon>Fungi</taxon>
        <taxon>Dikarya</taxon>
        <taxon>Basidiomycota</taxon>
        <taxon>Agaricomycotina</taxon>
        <taxon>Agaricomycetes</taxon>
        <taxon>Polyporales</taxon>
        <taxon>Phanerochaetaceae</taxon>
        <taxon>Phanerochaete</taxon>
    </lineage>
</organism>
<keyword evidence="3" id="KW-1185">Reference proteome</keyword>
<dbReference type="AlphaFoldDB" id="K5W7M2"/>
<proteinExistence type="predicted"/>
<reference evidence="2 3" key="1">
    <citation type="journal article" date="2012" name="BMC Genomics">
        <title>Comparative genomics of the white-rot fungi, Phanerochaete carnosa and P. chrysosporium, to elucidate the genetic basis of the distinct wood types they colonize.</title>
        <authorList>
            <person name="Suzuki H."/>
            <person name="MacDonald J."/>
            <person name="Syed K."/>
            <person name="Salamov A."/>
            <person name="Hori C."/>
            <person name="Aerts A."/>
            <person name="Henrissat B."/>
            <person name="Wiebenga A."/>
            <person name="vanKuyk P.A."/>
            <person name="Barry K."/>
            <person name="Lindquist E."/>
            <person name="LaButti K."/>
            <person name="Lapidus A."/>
            <person name="Lucas S."/>
            <person name="Coutinho P."/>
            <person name="Gong Y."/>
            <person name="Samejima M."/>
            <person name="Mahadevan R."/>
            <person name="Abou-Zaid M."/>
            <person name="de Vries R.P."/>
            <person name="Igarashi K."/>
            <person name="Yadav J.S."/>
            <person name="Grigoriev I.V."/>
            <person name="Master E.R."/>
        </authorList>
    </citation>
    <scope>NUCLEOTIDE SEQUENCE [LARGE SCALE GENOMIC DNA]</scope>
    <source>
        <strain evidence="2 3">HHB-10118-sp</strain>
    </source>
</reference>
<gene>
    <name evidence="2" type="ORF">PHACADRAFT_208510</name>
</gene>
<evidence type="ECO:0000313" key="3">
    <source>
        <dbReference type="Proteomes" id="UP000008370"/>
    </source>
</evidence>
<dbReference type="Proteomes" id="UP000008370">
    <property type="component" value="Unassembled WGS sequence"/>
</dbReference>
<keyword evidence="1" id="KW-0472">Membrane</keyword>
<protein>
    <submittedName>
        <fullName evidence="2">Uncharacterized protein</fullName>
    </submittedName>
</protein>
<dbReference type="KEGG" id="pco:PHACADRAFT_208510"/>
<dbReference type="OrthoDB" id="2804453at2759"/>
<keyword evidence="1" id="KW-1133">Transmembrane helix</keyword>
<feature type="transmembrane region" description="Helical" evidence="1">
    <location>
        <begin position="62"/>
        <end position="83"/>
    </location>
</feature>
<dbReference type="HOGENOM" id="CLU_024406_0_0_1"/>